<accession>A0A2V3IQT9</accession>
<name>A0A2V3IQT9_9FLOR</name>
<proteinExistence type="predicted"/>
<feature type="signal peptide" evidence="1">
    <location>
        <begin position="1"/>
        <end position="18"/>
    </location>
</feature>
<dbReference type="EMBL" id="NBIV01000090">
    <property type="protein sequence ID" value="PXF44459.1"/>
    <property type="molecule type" value="Genomic_DNA"/>
</dbReference>
<feature type="chain" id="PRO_5015853944" evidence="1">
    <location>
        <begin position="19"/>
        <end position="177"/>
    </location>
</feature>
<comment type="caution">
    <text evidence="2">The sequence shown here is derived from an EMBL/GenBank/DDBJ whole genome shotgun (WGS) entry which is preliminary data.</text>
</comment>
<evidence type="ECO:0000256" key="1">
    <source>
        <dbReference type="SAM" id="SignalP"/>
    </source>
</evidence>
<dbReference type="AlphaFoldDB" id="A0A2V3IQT9"/>
<keyword evidence="1" id="KW-0732">Signal</keyword>
<reference evidence="2 3" key="1">
    <citation type="journal article" date="2018" name="Mol. Biol. Evol.">
        <title>Analysis of the draft genome of the red seaweed Gracilariopsis chorda provides insights into genome size evolution in Rhodophyta.</title>
        <authorList>
            <person name="Lee J."/>
            <person name="Yang E.C."/>
            <person name="Graf L."/>
            <person name="Yang J.H."/>
            <person name="Qiu H."/>
            <person name="Zel Zion U."/>
            <person name="Chan C.X."/>
            <person name="Stephens T.G."/>
            <person name="Weber A.P.M."/>
            <person name="Boo G.H."/>
            <person name="Boo S.M."/>
            <person name="Kim K.M."/>
            <person name="Shin Y."/>
            <person name="Jung M."/>
            <person name="Lee S.J."/>
            <person name="Yim H.S."/>
            <person name="Lee J.H."/>
            <person name="Bhattacharya D."/>
            <person name="Yoon H.S."/>
        </authorList>
    </citation>
    <scope>NUCLEOTIDE SEQUENCE [LARGE SCALE GENOMIC DNA]</scope>
    <source>
        <strain evidence="2 3">SKKU-2015</strain>
        <tissue evidence="2">Whole body</tissue>
    </source>
</reference>
<gene>
    <name evidence="2" type="ORF">BWQ96_05787</name>
</gene>
<protein>
    <submittedName>
        <fullName evidence="2">Uncharacterized protein</fullName>
    </submittedName>
</protein>
<dbReference type="Proteomes" id="UP000247409">
    <property type="component" value="Unassembled WGS sequence"/>
</dbReference>
<keyword evidence="3" id="KW-1185">Reference proteome</keyword>
<sequence>MYYLFPFLSFFLVNCVSAQEEHLVHGFMCPRRQLCTSHFNDMAFCTTFGSYPNNVLFLQAVPTNEFAQLELNDIIFFRVTSTVQFPGHYVQMDSDDVRTASRLSIDSYRTQMGKAMYVVLEYQKLLGTHFCVIHKDSTPGSFVVDHTNSGTNLSFTKLSTNSIPFGLCCRTCRKGSR</sequence>
<evidence type="ECO:0000313" key="3">
    <source>
        <dbReference type="Proteomes" id="UP000247409"/>
    </source>
</evidence>
<organism evidence="2 3">
    <name type="scientific">Gracilariopsis chorda</name>
    <dbReference type="NCBI Taxonomy" id="448386"/>
    <lineage>
        <taxon>Eukaryota</taxon>
        <taxon>Rhodophyta</taxon>
        <taxon>Florideophyceae</taxon>
        <taxon>Rhodymeniophycidae</taxon>
        <taxon>Gracilariales</taxon>
        <taxon>Gracilariaceae</taxon>
        <taxon>Gracilariopsis</taxon>
    </lineage>
</organism>
<evidence type="ECO:0000313" key="2">
    <source>
        <dbReference type="EMBL" id="PXF44459.1"/>
    </source>
</evidence>